<dbReference type="InterPro" id="IPR046300">
    <property type="entry name" value="DUF6415"/>
</dbReference>
<proteinExistence type="predicted"/>
<evidence type="ECO:0000313" key="1">
    <source>
        <dbReference type="EMBL" id="GAA2504482.1"/>
    </source>
</evidence>
<organism evidence="1 2">
    <name type="scientific">Streptomyces thermolineatus</name>
    <dbReference type="NCBI Taxonomy" id="44033"/>
    <lineage>
        <taxon>Bacteria</taxon>
        <taxon>Bacillati</taxon>
        <taxon>Actinomycetota</taxon>
        <taxon>Actinomycetes</taxon>
        <taxon>Kitasatosporales</taxon>
        <taxon>Streptomycetaceae</taxon>
        <taxon>Streptomyces</taxon>
    </lineage>
</organism>
<reference evidence="1 2" key="1">
    <citation type="journal article" date="2019" name="Int. J. Syst. Evol. Microbiol.">
        <title>The Global Catalogue of Microorganisms (GCM) 10K type strain sequencing project: providing services to taxonomists for standard genome sequencing and annotation.</title>
        <authorList>
            <consortium name="The Broad Institute Genomics Platform"/>
            <consortium name="The Broad Institute Genome Sequencing Center for Infectious Disease"/>
            <person name="Wu L."/>
            <person name="Ma J."/>
        </authorList>
    </citation>
    <scope>NUCLEOTIDE SEQUENCE [LARGE SCALE GENOMIC DNA]</scope>
    <source>
        <strain evidence="1 2">JCM 6307</strain>
    </source>
</reference>
<evidence type="ECO:0000313" key="2">
    <source>
        <dbReference type="Proteomes" id="UP001501358"/>
    </source>
</evidence>
<name>A0ABN3MM52_9ACTN</name>
<dbReference type="EMBL" id="BAAATA010000035">
    <property type="protein sequence ID" value="GAA2504482.1"/>
    <property type="molecule type" value="Genomic_DNA"/>
</dbReference>
<dbReference type="RefSeq" id="WP_344385217.1">
    <property type="nucleotide sequence ID" value="NZ_BAAATA010000035.1"/>
</dbReference>
<accession>A0ABN3MM52</accession>
<keyword evidence="2" id="KW-1185">Reference proteome</keyword>
<sequence>MTRRAHQSKRPTDTVTARETAQRLLGEDADLPTGEELDMLRLQLRWHAMLLIPVLETAVQDRPEDAPERVTAADVIAEARARLASEPRNTLPAEVAHAQSLSRSVLTLADALDSLRLVSAGP</sequence>
<dbReference type="Pfam" id="PF19979">
    <property type="entry name" value="DUF6415"/>
    <property type="match status" value="1"/>
</dbReference>
<gene>
    <name evidence="1" type="ORF">GCM10010406_46380</name>
</gene>
<comment type="caution">
    <text evidence="1">The sequence shown here is derived from an EMBL/GenBank/DDBJ whole genome shotgun (WGS) entry which is preliminary data.</text>
</comment>
<dbReference type="Proteomes" id="UP001501358">
    <property type="component" value="Unassembled WGS sequence"/>
</dbReference>
<protein>
    <submittedName>
        <fullName evidence="1">Uncharacterized protein</fullName>
    </submittedName>
</protein>